<keyword evidence="3" id="KW-0436">Ligase</keyword>
<dbReference type="NCBIfam" id="TIGR02432">
    <property type="entry name" value="lysidine_TilS_N"/>
    <property type="match status" value="1"/>
</dbReference>
<dbReference type="PANTHER" id="PTHR43033">
    <property type="entry name" value="TRNA(ILE)-LYSIDINE SYNTHASE-RELATED"/>
    <property type="match status" value="1"/>
</dbReference>
<dbReference type="InterPro" id="IPR014729">
    <property type="entry name" value="Rossmann-like_a/b/a_fold"/>
</dbReference>
<feature type="domain" description="tRNA(Ile)-lysidine synthase substrate-binding" evidence="9">
    <location>
        <begin position="233"/>
        <end position="291"/>
    </location>
</feature>
<dbReference type="Pfam" id="PF09179">
    <property type="entry name" value="TilS"/>
    <property type="match status" value="1"/>
</dbReference>
<dbReference type="GO" id="GO:0005737">
    <property type="term" value="C:cytoplasm"/>
    <property type="evidence" value="ECO:0007669"/>
    <property type="project" value="InterPro"/>
</dbReference>
<keyword evidence="5" id="KW-0547">Nucleotide-binding</keyword>
<evidence type="ECO:0000313" key="10">
    <source>
        <dbReference type="EMBL" id="CAB4786317.1"/>
    </source>
</evidence>
<evidence type="ECO:0000256" key="2">
    <source>
        <dbReference type="ARBA" id="ARBA00022490"/>
    </source>
</evidence>
<name>A0A6J6WWE1_9ZZZZ</name>
<dbReference type="Gene3D" id="3.40.50.620">
    <property type="entry name" value="HUPs"/>
    <property type="match status" value="1"/>
</dbReference>
<dbReference type="SUPFAM" id="SSF82829">
    <property type="entry name" value="MesJ substrate recognition domain-like"/>
    <property type="match status" value="1"/>
</dbReference>
<keyword evidence="2" id="KW-0963">Cytoplasm</keyword>
<evidence type="ECO:0000256" key="3">
    <source>
        <dbReference type="ARBA" id="ARBA00022598"/>
    </source>
</evidence>
<dbReference type="EMBL" id="CAFAAG010000008">
    <property type="protein sequence ID" value="CAB4786317.1"/>
    <property type="molecule type" value="Genomic_DNA"/>
</dbReference>
<sequence>MPAALKDFRTHPLVAELLTKCTFAPIKKSIHCAVSGGADSVALLVLAAAHGTDVTAWHIDHGLRNGSSAEAQIVHDIAIALGAKFESRTVVVEAGSNLEARAREARFAVLPTDVATGHTADDQAETVLVNLLRGAGMRGLSGMQGGPSHPILQLRRSDTVSLCDALDIAVFHDPSNDDERFQRNRIRHEVLPLLQSISQRDVVSVIARQADLVRDDDALLDELASAIDPTDAKAISAAPQALARRALRMWLAHPYPPDLATVERVLCVARGETPGCDIGGGRQVKRSQQRLKIIALF</sequence>
<comment type="catalytic activity">
    <reaction evidence="7">
        <text>cytidine(34) in tRNA(Ile2) + L-lysine + ATP = lysidine(34) in tRNA(Ile2) + AMP + diphosphate + H(+)</text>
        <dbReference type="Rhea" id="RHEA:43744"/>
        <dbReference type="Rhea" id="RHEA-COMP:10625"/>
        <dbReference type="Rhea" id="RHEA-COMP:10670"/>
        <dbReference type="ChEBI" id="CHEBI:15378"/>
        <dbReference type="ChEBI" id="CHEBI:30616"/>
        <dbReference type="ChEBI" id="CHEBI:32551"/>
        <dbReference type="ChEBI" id="CHEBI:33019"/>
        <dbReference type="ChEBI" id="CHEBI:82748"/>
        <dbReference type="ChEBI" id="CHEBI:83665"/>
        <dbReference type="ChEBI" id="CHEBI:456215"/>
        <dbReference type="EC" id="6.3.4.19"/>
    </reaction>
</comment>
<organism evidence="10">
    <name type="scientific">freshwater metagenome</name>
    <dbReference type="NCBI Taxonomy" id="449393"/>
    <lineage>
        <taxon>unclassified sequences</taxon>
        <taxon>metagenomes</taxon>
        <taxon>ecological metagenomes</taxon>
    </lineage>
</organism>
<dbReference type="PANTHER" id="PTHR43033:SF1">
    <property type="entry name" value="TRNA(ILE)-LYSIDINE SYNTHASE-RELATED"/>
    <property type="match status" value="1"/>
</dbReference>
<dbReference type="GO" id="GO:0032267">
    <property type="term" value="F:tRNA(Ile)-lysidine synthase activity"/>
    <property type="evidence" value="ECO:0007669"/>
    <property type="project" value="UniProtKB-EC"/>
</dbReference>
<accession>A0A6J6WWE1</accession>
<dbReference type="InterPro" id="IPR015262">
    <property type="entry name" value="tRNA_Ile_lys_synt_subst-bd"/>
</dbReference>
<dbReference type="Gene3D" id="1.10.10.1360">
    <property type="entry name" value="tRNA (Ile)-lysidine synthase"/>
    <property type="match status" value="1"/>
</dbReference>
<evidence type="ECO:0000256" key="6">
    <source>
        <dbReference type="ARBA" id="ARBA00022840"/>
    </source>
</evidence>
<evidence type="ECO:0000256" key="1">
    <source>
        <dbReference type="ARBA" id="ARBA00013267"/>
    </source>
</evidence>
<gene>
    <name evidence="10" type="ORF">UFOPK2975_00235</name>
</gene>
<dbReference type="Pfam" id="PF01171">
    <property type="entry name" value="ATP_bind_3"/>
    <property type="match status" value="1"/>
</dbReference>
<dbReference type="HAMAP" id="MF_01161">
    <property type="entry name" value="tRNA_Ile_lys_synt"/>
    <property type="match status" value="1"/>
</dbReference>
<keyword evidence="6" id="KW-0067">ATP-binding</keyword>
<protein>
    <recommendedName>
        <fullName evidence="1">tRNA(Ile)-lysidine synthetase</fullName>
        <ecNumber evidence="1">6.3.4.19</ecNumber>
    </recommendedName>
</protein>
<keyword evidence="4" id="KW-0819">tRNA processing</keyword>
<evidence type="ECO:0000259" key="8">
    <source>
        <dbReference type="Pfam" id="PF01171"/>
    </source>
</evidence>
<evidence type="ECO:0000256" key="7">
    <source>
        <dbReference type="ARBA" id="ARBA00048539"/>
    </source>
</evidence>
<dbReference type="GO" id="GO:0008033">
    <property type="term" value="P:tRNA processing"/>
    <property type="evidence" value="ECO:0007669"/>
    <property type="project" value="UniProtKB-KW"/>
</dbReference>
<dbReference type="CDD" id="cd01992">
    <property type="entry name" value="TilS_N"/>
    <property type="match status" value="1"/>
</dbReference>
<reference evidence="10" key="1">
    <citation type="submission" date="2020-05" db="EMBL/GenBank/DDBJ databases">
        <authorList>
            <person name="Chiriac C."/>
            <person name="Salcher M."/>
            <person name="Ghai R."/>
            <person name="Kavagutti S V."/>
        </authorList>
    </citation>
    <scope>NUCLEOTIDE SEQUENCE</scope>
</reference>
<feature type="domain" description="tRNA(Ile)-lysidine/2-thiocytidine synthase N-terminal" evidence="8">
    <location>
        <begin position="31"/>
        <end position="189"/>
    </location>
</feature>
<evidence type="ECO:0000256" key="4">
    <source>
        <dbReference type="ARBA" id="ARBA00022694"/>
    </source>
</evidence>
<dbReference type="InterPro" id="IPR012795">
    <property type="entry name" value="tRNA_Ile_lys_synt_N"/>
</dbReference>
<dbReference type="GO" id="GO:0005524">
    <property type="term" value="F:ATP binding"/>
    <property type="evidence" value="ECO:0007669"/>
    <property type="project" value="UniProtKB-KW"/>
</dbReference>
<evidence type="ECO:0000256" key="5">
    <source>
        <dbReference type="ARBA" id="ARBA00022741"/>
    </source>
</evidence>
<dbReference type="InterPro" id="IPR011063">
    <property type="entry name" value="TilS/TtcA_N"/>
</dbReference>
<dbReference type="Gene3D" id="1.20.59.20">
    <property type="match status" value="1"/>
</dbReference>
<evidence type="ECO:0000259" key="9">
    <source>
        <dbReference type="Pfam" id="PF09179"/>
    </source>
</evidence>
<dbReference type="AlphaFoldDB" id="A0A6J6WWE1"/>
<dbReference type="SUPFAM" id="SSF52402">
    <property type="entry name" value="Adenine nucleotide alpha hydrolases-like"/>
    <property type="match status" value="1"/>
</dbReference>
<proteinExistence type="inferred from homology"/>
<dbReference type="EC" id="6.3.4.19" evidence="1"/>
<dbReference type="InterPro" id="IPR012094">
    <property type="entry name" value="tRNA_Ile_lys_synt"/>
</dbReference>